<feature type="compositionally biased region" description="Basic residues" evidence="10">
    <location>
        <begin position="964"/>
        <end position="975"/>
    </location>
</feature>
<dbReference type="AlphaFoldDB" id="A0A066WMN9"/>
<evidence type="ECO:0000256" key="2">
    <source>
        <dbReference type="ARBA" id="ARBA00006419"/>
    </source>
</evidence>
<evidence type="ECO:0000256" key="5">
    <source>
        <dbReference type="ARBA" id="ARBA00022927"/>
    </source>
</evidence>
<evidence type="ECO:0000313" key="12">
    <source>
        <dbReference type="Proteomes" id="UP000027361"/>
    </source>
</evidence>
<keyword evidence="5" id="KW-0653">Protein transport</keyword>
<dbReference type="OrthoDB" id="1661054at2759"/>
<feature type="compositionally biased region" description="Basic and acidic residues" evidence="10">
    <location>
        <begin position="887"/>
        <end position="920"/>
    </location>
</feature>
<evidence type="ECO:0000256" key="7">
    <source>
        <dbReference type="ARBA" id="ARBA00023136"/>
    </source>
</evidence>
<comment type="similarity">
    <text evidence="2">Belongs to the COG8 family.</text>
</comment>
<dbReference type="HOGENOM" id="CLU_288880_0_0_1"/>
<evidence type="ECO:0000256" key="8">
    <source>
        <dbReference type="ARBA" id="ARBA00031347"/>
    </source>
</evidence>
<feature type="compositionally biased region" description="Basic and acidic residues" evidence="10">
    <location>
        <begin position="744"/>
        <end position="794"/>
    </location>
</feature>
<feature type="compositionally biased region" description="Basic and acidic residues" evidence="10">
    <location>
        <begin position="829"/>
        <end position="855"/>
    </location>
</feature>
<evidence type="ECO:0000256" key="9">
    <source>
        <dbReference type="SAM" id="Coils"/>
    </source>
</evidence>
<dbReference type="GO" id="GO:0000139">
    <property type="term" value="C:Golgi membrane"/>
    <property type="evidence" value="ECO:0007669"/>
    <property type="project" value="UniProtKB-SubCell"/>
</dbReference>
<sequence>MSSAEEAPASLLALLRDQAHASKSPSKFLTPKSRQVEESLFDDSPSFGYLEKLTSLSLSSIQALPPSLAQDAQSLHSSLSSLCLRHANTFIRVHDANSSLLPALAAAETELDAMLDLQIDQLADKVETFQANAEHPLDRRRSIAELMSIHEDSLSGLLDVPHLVQLCISARRIDEALQLSAHLTNFFSSVQDNARELDVGQEGFEVIRELLREVKQSLTGLQQHLIQSWSGPGLKLPSAKRALSQLKLLAVISDEIGASDRQEQHAKGTLNHAKLHLAFLRARTSVVQGRLIDALHQRNHEVEHLAKAAKVSPAESGALVNALADTLRKYINIWREGVLDVLSMATALFGSESVKGHRSVSEDLIIHTQGLTSSAADFFSSQLAQTLSKHLGLCLQVRMRSETRLLLAEHLADLHRQLRYASIACSRFGFDFAPVLRRAASTSGERLTTLEGIGIQLFEQSVVEAEESISKDMSAGLDKVIAACSILNILAASGMENEQVNQEAPPSYVSWYSILARYCNGLADALTALAAFAPLTSKRATNQILQRSLEQISSRWTDALDVLQGQNTLSSGLSPQISTALSSDEELTMEEVAVRHKEATELLTARLVSCWATTITPWALNALHKGIYNSSHDIAGVGSSTSAEHLVDWAQTKEKAWSSAEEERQKLLQQRRRDKEEAEAAAVAAIEDERLAQEAAEVEARRLAEERAVQLGAEAAAKRKAEADAKAEAKRKAEDEAAAVAAAVERERKAEEEAEGKRRKEVQEGARREANAAPKARPEAEAEAKAAAEAEAKAKAKVEAEAKAKGEAEAKAKAEAEAKAAAEVAEVGPKAEAKVNTKVKEEAEAKSDAGAKLKAETNVTQKGAEELAARRQAEEEKAAAPVAAEAGRSRSEDAVAAIDRHAKNDVKGQDEEHQVDERTQPQEAPSTSAPPSGTQTPADATEGEYGDEGGEPEPPVTPTSQRNKNAKKKQKKKQKRAEAAAAAVAEQQKKAATASTSLPESAQSLSSATESQCSTEQKEPAKEEVAASAPPAKPTGKLSLAEKLKIKQEQRQREQQIAEKRTS</sequence>
<feature type="region of interest" description="Disordered" evidence="10">
    <location>
        <begin position="825"/>
        <end position="1063"/>
    </location>
</feature>
<accession>A0A066WMN9</accession>
<dbReference type="InParanoid" id="A0A066WMN9"/>
<feature type="compositionally biased region" description="Polar residues" evidence="10">
    <location>
        <begin position="921"/>
        <end position="938"/>
    </location>
</feature>
<feature type="coiled-coil region" evidence="9">
    <location>
        <begin position="668"/>
        <end position="706"/>
    </location>
</feature>
<dbReference type="STRING" id="1037660.A0A066WMN9"/>
<keyword evidence="7" id="KW-0472">Membrane</keyword>
<feature type="region of interest" description="Disordered" evidence="10">
    <location>
        <begin position="732"/>
        <end position="794"/>
    </location>
</feature>
<proteinExistence type="inferred from homology"/>
<dbReference type="GO" id="GO:0015031">
    <property type="term" value="P:protein transport"/>
    <property type="evidence" value="ECO:0007669"/>
    <property type="project" value="UniProtKB-KW"/>
</dbReference>
<dbReference type="GO" id="GO:0017119">
    <property type="term" value="C:Golgi transport complex"/>
    <property type="evidence" value="ECO:0007669"/>
    <property type="project" value="InterPro"/>
</dbReference>
<dbReference type="RefSeq" id="XP_013245116.1">
    <property type="nucleotide sequence ID" value="XM_013389662.1"/>
</dbReference>
<evidence type="ECO:0000313" key="11">
    <source>
        <dbReference type="EMBL" id="KDN52274.1"/>
    </source>
</evidence>
<dbReference type="OMA" id="RYIDLWR"/>
<evidence type="ECO:0000256" key="3">
    <source>
        <dbReference type="ARBA" id="ARBA00020983"/>
    </source>
</evidence>
<protein>
    <recommendedName>
        <fullName evidence="3">Conserved oligomeric Golgi complex subunit 8</fullName>
    </recommendedName>
    <alternativeName>
        <fullName evidence="8">Component of oligomeric Golgi complex 8</fullName>
    </alternativeName>
</protein>
<dbReference type="PANTHER" id="PTHR21311:SF0">
    <property type="entry name" value="CONSERVED OLIGOMERIC GOLGI COMPLEX SUBUNIT 8"/>
    <property type="match status" value="1"/>
</dbReference>
<feature type="compositionally biased region" description="Basic and acidic residues" evidence="10">
    <location>
        <begin position="863"/>
        <end position="878"/>
    </location>
</feature>
<feature type="compositionally biased region" description="Basic and acidic residues" evidence="10">
    <location>
        <begin position="1040"/>
        <end position="1063"/>
    </location>
</feature>
<comment type="caution">
    <text evidence="11">The sequence shown here is derived from an EMBL/GenBank/DDBJ whole genome shotgun (WGS) entry which is preliminary data.</text>
</comment>
<dbReference type="GO" id="GO:0006891">
    <property type="term" value="P:intra-Golgi vesicle-mediated transport"/>
    <property type="evidence" value="ECO:0007669"/>
    <property type="project" value="TreeGrafter"/>
</dbReference>
<gene>
    <name evidence="11" type="ORF">K437DRAFT_254462</name>
</gene>
<feature type="compositionally biased region" description="Acidic residues" evidence="10">
    <location>
        <begin position="941"/>
        <end position="951"/>
    </location>
</feature>
<evidence type="ECO:0000256" key="10">
    <source>
        <dbReference type="SAM" id="MobiDB-lite"/>
    </source>
</evidence>
<dbReference type="GeneID" id="25263876"/>
<keyword evidence="12" id="KW-1185">Reference proteome</keyword>
<dbReference type="EMBL" id="JMSN01000012">
    <property type="protein sequence ID" value="KDN52274.1"/>
    <property type="molecule type" value="Genomic_DNA"/>
</dbReference>
<dbReference type="Proteomes" id="UP000027361">
    <property type="component" value="Unassembled WGS sequence"/>
</dbReference>
<keyword evidence="4" id="KW-0813">Transport</keyword>
<keyword evidence="6" id="KW-0333">Golgi apparatus</keyword>
<comment type="subcellular location">
    <subcellularLocation>
        <location evidence="1">Golgi apparatus membrane</location>
        <topology evidence="1">Peripheral membrane protein</topology>
    </subcellularLocation>
</comment>
<name>A0A066WMN9_TILAU</name>
<evidence type="ECO:0000256" key="1">
    <source>
        <dbReference type="ARBA" id="ARBA00004395"/>
    </source>
</evidence>
<evidence type="ECO:0000256" key="6">
    <source>
        <dbReference type="ARBA" id="ARBA00023034"/>
    </source>
</evidence>
<feature type="compositionally biased region" description="Polar residues" evidence="10">
    <location>
        <begin position="993"/>
        <end position="1015"/>
    </location>
</feature>
<reference evidence="11 12" key="1">
    <citation type="submission" date="2014-05" db="EMBL/GenBank/DDBJ databases">
        <title>Draft genome sequence of a rare smut relative, Tilletiaria anomala UBC 951.</title>
        <authorList>
            <consortium name="DOE Joint Genome Institute"/>
            <person name="Toome M."/>
            <person name="Kuo A."/>
            <person name="Henrissat B."/>
            <person name="Lipzen A."/>
            <person name="Tritt A."/>
            <person name="Yoshinaga Y."/>
            <person name="Zane M."/>
            <person name="Barry K."/>
            <person name="Grigoriev I.V."/>
            <person name="Spatafora J.W."/>
            <person name="Aimea M.C."/>
        </authorList>
    </citation>
    <scope>NUCLEOTIDE SEQUENCE [LARGE SCALE GENOMIC DNA]</scope>
    <source>
        <strain evidence="11 12">UBC 951</strain>
    </source>
</reference>
<evidence type="ECO:0000256" key="4">
    <source>
        <dbReference type="ARBA" id="ARBA00022448"/>
    </source>
</evidence>
<dbReference type="Pfam" id="PF04124">
    <property type="entry name" value="Dor1"/>
    <property type="match status" value="1"/>
</dbReference>
<keyword evidence="9" id="KW-0175">Coiled coil</keyword>
<feature type="compositionally biased region" description="Low complexity" evidence="10">
    <location>
        <begin position="979"/>
        <end position="992"/>
    </location>
</feature>
<organism evidence="11 12">
    <name type="scientific">Tilletiaria anomala (strain ATCC 24038 / CBS 436.72 / UBC 951)</name>
    <dbReference type="NCBI Taxonomy" id="1037660"/>
    <lineage>
        <taxon>Eukaryota</taxon>
        <taxon>Fungi</taxon>
        <taxon>Dikarya</taxon>
        <taxon>Basidiomycota</taxon>
        <taxon>Ustilaginomycotina</taxon>
        <taxon>Exobasidiomycetes</taxon>
        <taxon>Georgefischeriales</taxon>
        <taxon>Tilletiariaceae</taxon>
        <taxon>Tilletiaria</taxon>
    </lineage>
</organism>
<dbReference type="PANTHER" id="PTHR21311">
    <property type="entry name" value="CONSERVED OLIGOMERIC GOLGI COMPLEX COMPONENT 8"/>
    <property type="match status" value="1"/>
</dbReference>
<feature type="compositionally biased region" description="Basic and acidic residues" evidence="10">
    <location>
        <begin position="1016"/>
        <end position="1025"/>
    </location>
</feature>
<dbReference type="InterPro" id="IPR007255">
    <property type="entry name" value="COG8"/>
</dbReference>